<evidence type="ECO:0000313" key="3">
    <source>
        <dbReference type="Proteomes" id="UP001178508"/>
    </source>
</evidence>
<dbReference type="Proteomes" id="UP001178508">
    <property type="component" value="Chromosome 19"/>
</dbReference>
<protein>
    <submittedName>
        <fullName evidence="2">Uncharacterized protein</fullName>
    </submittedName>
</protein>
<dbReference type="AlphaFoldDB" id="A0AAV1H4N9"/>
<gene>
    <name evidence="2" type="ORF">XNOV1_A012405</name>
</gene>
<name>A0AAV1H4N9_XYRNO</name>
<evidence type="ECO:0000313" key="2">
    <source>
        <dbReference type="EMBL" id="CAJ1080354.1"/>
    </source>
</evidence>
<feature type="compositionally biased region" description="Basic and acidic residues" evidence="1">
    <location>
        <begin position="132"/>
        <end position="141"/>
    </location>
</feature>
<reference evidence="2" key="1">
    <citation type="submission" date="2023-08" db="EMBL/GenBank/DDBJ databases">
        <authorList>
            <person name="Alioto T."/>
            <person name="Alioto T."/>
            <person name="Gomez Garrido J."/>
        </authorList>
    </citation>
    <scope>NUCLEOTIDE SEQUENCE</scope>
</reference>
<sequence length="172" mass="19043">MCLASKNSTSHAEERRIQIGKRLLFGGLGASVMCSVGGPGRAKLDCSVLEEDWQRGQSYAAHWHSLTGVTSQHHRLEVMEADHSVKHREARKLLQRFLSGAISKNNTHSKTHLTSQPNQPTSDPSDMTGSKVKQDPGRSEDYCVIMKPRSSGLEMSGRKSVVKMTKLQRFLG</sequence>
<feature type="region of interest" description="Disordered" evidence="1">
    <location>
        <begin position="104"/>
        <end position="142"/>
    </location>
</feature>
<evidence type="ECO:0000256" key="1">
    <source>
        <dbReference type="SAM" id="MobiDB-lite"/>
    </source>
</evidence>
<dbReference type="InterPro" id="IPR023111">
    <property type="entry name" value="Titin-like_dom_sf"/>
</dbReference>
<dbReference type="EMBL" id="OY660882">
    <property type="protein sequence ID" value="CAJ1080354.1"/>
    <property type="molecule type" value="Genomic_DNA"/>
</dbReference>
<proteinExistence type="predicted"/>
<organism evidence="2 3">
    <name type="scientific">Xyrichtys novacula</name>
    <name type="common">Pearly razorfish</name>
    <name type="synonym">Hemipteronotus novacula</name>
    <dbReference type="NCBI Taxonomy" id="13765"/>
    <lineage>
        <taxon>Eukaryota</taxon>
        <taxon>Metazoa</taxon>
        <taxon>Chordata</taxon>
        <taxon>Craniata</taxon>
        <taxon>Vertebrata</taxon>
        <taxon>Euteleostomi</taxon>
        <taxon>Actinopterygii</taxon>
        <taxon>Neopterygii</taxon>
        <taxon>Teleostei</taxon>
        <taxon>Neoteleostei</taxon>
        <taxon>Acanthomorphata</taxon>
        <taxon>Eupercaria</taxon>
        <taxon>Labriformes</taxon>
        <taxon>Labridae</taxon>
        <taxon>Xyrichtys</taxon>
    </lineage>
</organism>
<feature type="compositionally biased region" description="Polar residues" evidence="1">
    <location>
        <begin position="104"/>
        <end position="128"/>
    </location>
</feature>
<accession>A0AAV1H4N9</accession>
<dbReference type="Gene3D" id="2.20.160.10">
    <property type="entry name" value="titin domain like"/>
    <property type="match status" value="1"/>
</dbReference>
<keyword evidence="3" id="KW-1185">Reference proteome</keyword>